<dbReference type="InterPro" id="IPR050127">
    <property type="entry name" value="Serine_Proteases_S1"/>
</dbReference>
<evidence type="ECO:0000313" key="6">
    <source>
        <dbReference type="EMBL" id="KAK8757213.1"/>
    </source>
</evidence>
<dbReference type="Pfam" id="PF00089">
    <property type="entry name" value="Trypsin"/>
    <property type="match status" value="1"/>
</dbReference>
<dbReference type="PANTHER" id="PTHR24264">
    <property type="entry name" value="TRYPSIN-RELATED"/>
    <property type="match status" value="1"/>
</dbReference>
<dbReference type="GO" id="GO:0004252">
    <property type="term" value="F:serine-type endopeptidase activity"/>
    <property type="evidence" value="ECO:0007669"/>
    <property type="project" value="InterPro"/>
</dbReference>
<dbReference type="SUPFAM" id="SSF50494">
    <property type="entry name" value="Trypsin-like serine proteases"/>
    <property type="match status" value="1"/>
</dbReference>
<dbReference type="GO" id="GO:0005615">
    <property type="term" value="C:extracellular space"/>
    <property type="evidence" value="ECO:0007669"/>
    <property type="project" value="TreeGrafter"/>
</dbReference>
<dbReference type="InterPro" id="IPR009003">
    <property type="entry name" value="Peptidase_S1_PA"/>
</dbReference>
<proteinExistence type="predicted"/>
<keyword evidence="2" id="KW-0378">Hydrolase</keyword>
<evidence type="ECO:0000256" key="4">
    <source>
        <dbReference type="SAM" id="MobiDB-lite"/>
    </source>
</evidence>
<comment type="caution">
    <text evidence="6">The sequence shown here is derived from an EMBL/GenBank/DDBJ whole genome shotgun (WGS) entry which is preliminary data.</text>
</comment>
<dbReference type="PROSITE" id="PS50240">
    <property type="entry name" value="TRYPSIN_DOM"/>
    <property type="match status" value="1"/>
</dbReference>
<dbReference type="AlphaFoldDB" id="A0AAQ4D423"/>
<keyword evidence="1" id="KW-0645">Protease</keyword>
<dbReference type="EMBL" id="JARKHS020035471">
    <property type="protein sequence ID" value="KAK8757213.1"/>
    <property type="molecule type" value="Genomic_DNA"/>
</dbReference>
<organism evidence="6 7">
    <name type="scientific">Amblyomma americanum</name>
    <name type="common">Lone star tick</name>
    <dbReference type="NCBI Taxonomy" id="6943"/>
    <lineage>
        <taxon>Eukaryota</taxon>
        <taxon>Metazoa</taxon>
        <taxon>Ecdysozoa</taxon>
        <taxon>Arthropoda</taxon>
        <taxon>Chelicerata</taxon>
        <taxon>Arachnida</taxon>
        <taxon>Acari</taxon>
        <taxon>Parasitiformes</taxon>
        <taxon>Ixodida</taxon>
        <taxon>Ixodoidea</taxon>
        <taxon>Ixodidae</taxon>
        <taxon>Amblyomminae</taxon>
        <taxon>Amblyomma</taxon>
    </lineage>
</organism>
<gene>
    <name evidence="6" type="ORF">V5799_000086</name>
</gene>
<dbReference type="InterPro" id="IPR043504">
    <property type="entry name" value="Peptidase_S1_PA_chymotrypsin"/>
</dbReference>
<keyword evidence="3" id="KW-0720">Serine protease</keyword>
<evidence type="ECO:0000313" key="7">
    <source>
        <dbReference type="Proteomes" id="UP001321473"/>
    </source>
</evidence>
<protein>
    <recommendedName>
        <fullName evidence="5">Peptidase S1 domain-containing protein</fullName>
    </recommendedName>
</protein>
<evidence type="ECO:0000256" key="3">
    <source>
        <dbReference type="ARBA" id="ARBA00022825"/>
    </source>
</evidence>
<reference evidence="6 7" key="1">
    <citation type="journal article" date="2023" name="Arcadia Sci">
        <title>De novo assembly of a long-read Amblyomma americanum tick genome.</title>
        <authorList>
            <person name="Chou S."/>
            <person name="Poskanzer K.E."/>
            <person name="Rollins M."/>
            <person name="Thuy-Boun P.S."/>
        </authorList>
    </citation>
    <scope>NUCLEOTIDE SEQUENCE [LARGE SCALE GENOMIC DNA]</scope>
    <source>
        <strain evidence="6">F_SG_1</strain>
        <tissue evidence="6">Salivary glands</tissue>
    </source>
</reference>
<evidence type="ECO:0000259" key="5">
    <source>
        <dbReference type="PROSITE" id="PS50240"/>
    </source>
</evidence>
<evidence type="ECO:0000256" key="1">
    <source>
        <dbReference type="ARBA" id="ARBA00022670"/>
    </source>
</evidence>
<feature type="compositionally biased region" description="Basic and acidic residues" evidence="4">
    <location>
        <begin position="35"/>
        <end position="52"/>
    </location>
</feature>
<accession>A0AAQ4D423</accession>
<feature type="region of interest" description="Disordered" evidence="4">
    <location>
        <begin position="1"/>
        <end position="60"/>
    </location>
</feature>
<name>A0AAQ4D423_AMBAM</name>
<dbReference type="PANTHER" id="PTHR24264:SF54">
    <property type="entry name" value="PEPTIDASE S1 DOMAIN-CONTAINING PROTEIN"/>
    <property type="match status" value="1"/>
</dbReference>
<dbReference type="GO" id="GO:0006508">
    <property type="term" value="P:proteolysis"/>
    <property type="evidence" value="ECO:0007669"/>
    <property type="project" value="UniProtKB-KW"/>
</dbReference>
<dbReference type="Proteomes" id="UP001321473">
    <property type="component" value="Unassembled WGS sequence"/>
</dbReference>
<sequence length="213" mass="23282">MEQQLSGLNELGSAVPADTADSHAVDNTAALNRPGRSETRRSIIKFSEEPKDLPSSTKKVGPSQRLLYFTSLRVMPDRVCMQKFGVHGFNKTLQFCAYGDATDACEAGGVTFFVHIPHATPNVPPYCLLCPHSIHSKTRPNNDHGFQGDSGGPAIARADNKRFLQVGIVSYGTGCADKDIPGVYTRLDAFVPWILENVLYGTWLILYPTGELK</sequence>
<keyword evidence="7" id="KW-1185">Reference proteome</keyword>
<evidence type="ECO:0000256" key="2">
    <source>
        <dbReference type="ARBA" id="ARBA00022801"/>
    </source>
</evidence>
<dbReference type="SMART" id="SM00020">
    <property type="entry name" value="Tryp_SPc"/>
    <property type="match status" value="1"/>
</dbReference>
<dbReference type="Gene3D" id="2.40.10.10">
    <property type="entry name" value="Trypsin-like serine proteases"/>
    <property type="match status" value="1"/>
</dbReference>
<dbReference type="InterPro" id="IPR001254">
    <property type="entry name" value="Trypsin_dom"/>
</dbReference>
<feature type="domain" description="Peptidase S1" evidence="5">
    <location>
        <begin position="1"/>
        <end position="199"/>
    </location>
</feature>